<dbReference type="PANTHER" id="PTHR21087:SF16">
    <property type="entry name" value="SHIKIMATE KINASE 1, CHLOROPLASTIC"/>
    <property type="match status" value="1"/>
</dbReference>
<accession>A0A937FYQ5</accession>
<dbReference type="PANTHER" id="PTHR21087">
    <property type="entry name" value="SHIKIMATE KINASE"/>
    <property type="match status" value="1"/>
</dbReference>
<dbReference type="Gene3D" id="3.40.50.300">
    <property type="entry name" value="P-loop containing nucleotide triphosphate hydrolases"/>
    <property type="match status" value="1"/>
</dbReference>
<feature type="binding site" evidence="7">
    <location>
        <position position="112"/>
    </location>
    <ligand>
        <name>ATP</name>
        <dbReference type="ChEBI" id="CHEBI:30616"/>
    </ligand>
</feature>
<feature type="binding site" evidence="7">
    <location>
        <position position="7"/>
    </location>
    <ligand>
        <name>Mg(2+)</name>
        <dbReference type="ChEBI" id="CHEBI:18420"/>
    </ligand>
</feature>
<comment type="catalytic activity">
    <reaction evidence="7">
        <text>shikimate + ATP = 3-phosphoshikimate + ADP + H(+)</text>
        <dbReference type="Rhea" id="RHEA:13121"/>
        <dbReference type="ChEBI" id="CHEBI:15378"/>
        <dbReference type="ChEBI" id="CHEBI:30616"/>
        <dbReference type="ChEBI" id="CHEBI:36208"/>
        <dbReference type="ChEBI" id="CHEBI:145989"/>
        <dbReference type="ChEBI" id="CHEBI:456216"/>
        <dbReference type="EC" id="2.7.1.71"/>
    </reaction>
</comment>
<organism evidence="8 9">
    <name type="scientific">Fulvivirga marina</name>
    <dbReference type="NCBI Taxonomy" id="2494733"/>
    <lineage>
        <taxon>Bacteria</taxon>
        <taxon>Pseudomonadati</taxon>
        <taxon>Bacteroidota</taxon>
        <taxon>Cytophagia</taxon>
        <taxon>Cytophagales</taxon>
        <taxon>Fulvivirgaceae</taxon>
        <taxon>Fulvivirga</taxon>
    </lineage>
</organism>
<keyword evidence="5 7" id="KW-0067">ATP-binding</keyword>
<evidence type="ECO:0000256" key="7">
    <source>
        <dbReference type="HAMAP-Rule" id="MF_00109"/>
    </source>
</evidence>
<comment type="subunit">
    <text evidence="7">Monomer.</text>
</comment>
<dbReference type="EMBL" id="JAEUGD010000042">
    <property type="protein sequence ID" value="MBL6446931.1"/>
    <property type="molecule type" value="Genomic_DNA"/>
</dbReference>
<feature type="binding site" evidence="7">
    <location>
        <begin position="3"/>
        <end position="8"/>
    </location>
    <ligand>
        <name>ATP</name>
        <dbReference type="ChEBI" id="CHEBI:30616"/>
    </ligand>
</feature>
<dbReference type="GO" id="GO:0005829">
    <property type="term" value="C:cytosol"/>
    <property type="evidence" value="ECO:0007669"/>
    <property type="project" value="TreeGrafter"/>
</dbReference>
<comment type="pathway">
    <text evidence="7">Metabolic intermediate biosynthesis; chorismate biosynthesis; chorismate from D-erythrose 4-phosphate and phosphoenolpyruvate: step 5/7.</text>
</comment>
<dbReference type="AlphaFoldDB" id="A0A937FYQ5"/>
<dbReference type="Proteomes" id="UP000614216">
    <property type="component" value="Unassembled WGS sequence"/>
</dbReference>
<sequence>MPGSGKSTVGRQLADKLNMTVVDLDEKIEEQAQSSIKEIFTHHSETHFRELEQSALKVVAQIDESLIISTGGGAPCFFDNMDVIKSSGVSVFVDTPLEELIVRLNAYEKGKRPKFSSHEGLREQLEKLYTDRLPFYQQADLRWVSTKETVDQLIVRLKELKKLN</sequence>
<keyword evidence="7" id="KW-0479">Metal-binding</keyword>
<dbReference type="GO" id="GO:0008652">
    <property type="term" value="P:amino acid biosynthetic process"/>
    <property type="evidence" value="ECO:0007669"/>
    <property type="project" value="UniProtKB-KW"/>
</dbReference>
<keyword evidence="7" id="KW-0460">Magnesium</keyword>
<dbReference type="GO" id="GO:0004765">
    <property type="term" value="F:shikimate kinase activity"/>
    <property type="evidence" value="ECO:0007669"/>
    <property type="project" value="UniProtKB-UniRule"/>
</dbReference>
<dbReference type="InterPro" id="IPR027417">
    <property type="entry name" value="P-loop_NTPase"/>
</dbReference>
<evidence type="ECO:0000313" key="8">
    <source>
        <dbReference type="EMBL" id="MBL6446931.1"/>
    </source>
</evidence>
<reference evidence="8" key="1">
    <citation type="submission" date="2021-01" db="EMBL/GenBank/DDBJ databases">
        <title>Fulvivirga kasyanovii gen. nov., sp nov., a novel member of the phylum Bacteroidetes isolated from seawater in a mussel farm.</title>
        <authorList>
            <person name="Zhao L.-H."/>
            <person name="Wang Z.-J."/>
        </authorList>
    </citation>
    <scope>NUCLEOTIDE SEQUENCE</scope>
    <source>
        <strain evidence="8">29W222</strain>
    </source>
</reference>
<comment type="function">
    <text evidence="7">Catalyzes the specific phosphorylation of the 3-hydroxyl group of shikimic acid using ATP as a cosubstrate.</text>
</comment>
<evidence type="ECO:0000256" key="6">
    <source>
        <dbReference type="ARBA" id="ARBA00023141"/>
    </source>
</evidence>
<dbReference type="EC" id="2.7.1.71" evidence="7"/>
<dbReference type="HAMAP" id="MF_00109">
    <property type="entry name" value="Shikimate_kinase"/>
    <property type="match status" value="1"/>
</dbReference>
<evidence type="ECO:0000256" key="1">
    <source>
        <dbReference type="ARBA" id="ARBA00022605"/>
    </source>
</evidence>
<dbReference type="CDD" id="cd00464">
    <property type="entry name" value="SK"/>
    <property type="match status" value="1"/>
</dbReference>
<proteinExistence type="inferred from homology"/>
<evidence type="ECO:0000256" key="3">
    <source>
        <dbReference type="ARBA" id="ARBA00022741"/>
    </source>
</evidence>
<feature type="binding site" evidence="7">
    <location>
        <position position="132"/>
    </location>
    <ligand>
        <name>substrate</name>
    </ligand>
</feature>
<dbReference type="GO" id="GO:0000287">
    <property type="term" value="F:magnesium ion binding"/>
    <property type="evidence" value="ECO:0007669"/>
    <property type="project" value="UniProtKB-UniRule"/>
</dbReference>
<dbReference type="GO" id="GO:0009073">
    <property type="term" value="P:aromatic amino acid family biosynthetic process"/>
    <property type="evidence" value="ECO:0007669"/>
    <property type="project" value="UniProtKB-KW"/>
</dbReference>
<comment type="caution">
    <text evidence="7">Lacks conserved residue(s) required for the propagation of feature annotation.</text>
</comment>
<dbReference type="PRINTS" id="PR01100">
    <property type="entry name" value="SHIKIMTKNASE"/>
</dbReference>
<dbReference type="SUPFAM" id="SSF52540">
    <property type="entry name" value="P-loop containing nucleoside triphosphate hydrolases"/>
    <property type="match status" value="1"/>
</dbReference>
<gene>
    <name evidence="7" type="primary">aroK</name>
    <name evidence="8" type="ORF">JMN32_11465</name>
</gene>
<dbReference type="InterPro" id="IPR031322">
    <property type="entry name" value="Shikimate/glucono_kinase"/>
</dbReference>
<comment type="cofactor">
    <cofactor evidence="7">
        <name>Mg(2+)</name>
        <dbReference type="ChEBI" id="CHEBI:18420"/>
    </cofactor>
    <text evidence="7">Binds 1 Mg(2+) ion per subunit.</text>
</comment>
<dbReference type="InterPro" id="IPR000623">
    <property type="entry name" value="Shikimate_kinase/TSH1"/>
</dbReference>
<evidence type="ECO:0000256" key="2">
    <source>
        <dbReference type="ARBA" id="ARBA00022679"/>
    </source>
</evidence>
<keyword evidence="9" id="KW-1185">Reference proteome</keyword>
<keyword evidence="4 7" id="KW-0418">Kinase</keyword>
<dbReference type="GO" id="GO:0009423">
    <property type="term" value="P:chorismate biosynthetic process"/>
    <property type="evidence" value="ECO:0007669"/>
    <property type="project" value="UniProtKB-UniRule"/>
</dbReference>
<evidence type="ECO:0000313" key="9">
    <source>
        <dbReference type="Proteomes" id="UP000614216"/>
    </source>
</evidence>
<dbReference type="Pfam" id="PF01202">
    <property type="entry name" value="SKI"/>
    <property type="match status" value="1"/>
</dbReference>
<keyword evidence="3 7" id="KW-0547">Nucleotide-binding</keyword>
<comment type="similarity">
    <text evidence="7">Belongs to the shikimate kinase family.</text>
</comment>
<dbReference type="GO" id="GO:0005524">
    <property type="term" value="F:ATP binding"/>
    <property type="evidence" value="ECO:0007669"/>
    <property type="project" value="UniProtKB-UniRule"/>
</dbReference>
<keyword evidence="2 7" id="KW-0808">Transferase</keyword>
<comment type="caution">
    <text evidence="8">The sequence shown here is derived from an EMBL/GenBank/DDBJ whole genome shotgun (WGS) entry which is preliminary data.</text>
</comment>
<feature type="binding site" evidence="7">
    <location>
        <position position="25"/>
    </location>
    <ligand>
        <name>substrate</name>
    </ligand>
</feature>
<comment type="subcellular location">
    <subcellularLocation>
        <location evidence="7">Cytoplasm</location>
    </subcellularLocation>
</comment>
<protein>
    <recommendedName>
        <fullName evidence="7">Shikimate kinase</fullName>
        <shortName evidence="7">SK</shortName>
        <ecNumber evidence="7">2.7.1.71</ecNumber>
    </recommendedName>
</protein>
<feature type="binding site" evidence="7">
    <location>
        <position position="49"/>
    </location>
    <ligand>
        <name>substrate</name>
    </ligand>
</feature>
<keyword evidence="6 7" id="KW-0057">Aromatic amino acid biosynthesis</keyword>
<keyword evidence="1 7" id="KW-0028">Amino-acid biosynthesis</keyword>
<name>A0A937FYQ5_9BACT</name>
<keyword evidence="7" id="KW-0963">Cytoplasm</keyword>
<evidence type="ECO:0000256" key="4">
    <source>
        <dbReference type="ARBA" id="ARBA00022777"/>
    </source>
</evidence>
<feature type="binding site" evidence="7">
    <location>
        <position position="72"/>
    </location>
    <ligand>
        <name>substrate</name>
    </ligand>
</feature>
<evidence type="ECO:0000256" key="5">
    <source>
        <dbReference type="ARBA" id="ARBA00022840"/>
    </source>
</evidence>